<evidence type="ECO:0000313" key="2">
    <source>
        <dbReference type="EMBL" id="URE03053.1"/>
    </source>
</evidence>
<evidence type="ECO:0000313" key="3">
    <source>
        <dbReference type="Proteomes" id="UP001055439"/>
    </source>
</evidence>
<dbReference type="AlphaFoldDB" id="A0A9E7K1Q6"/>
<evidence type="ECO:0000256" key="1">
    <source>
        <dbReference type="SAM" id="SignalP"/>
    </source>
</evidence>
<feature type="chain" id="PRO_5038498936" evidence="1">
    <location>
        <begin position="25"/>
        <end position="68"/>
    </location>
</feature>
<accession>A0A9E7K1Q6</accession>
<sequence>MAKVSRNMVVLALCLLLLVVSSSGYTPDCNLHGNNCFDDCTRKGYWRFQCVGCFFCAPAQDDEYYRPV</sequence>
<gene>
    <name evidence="2" type="ORF">MUK42_19208</name>
</gene>
<dbReference type="Proteomes" id="UP001055439">
    <property type="component" value="Chromosome 5"/>
</dbReference>
<name>A0A9E7K1Q6_9LILI</name>
<protein>
    <submittedName>
        <fullName evidence="2">Uncharacterized protein</fullName>
    </submittedName>
</protein>
<dbReference type="EMBL" id="CP097507">
    <property type="protein sequence ID" value="URE03053.1"/>
    <property type="molecule type" value="Genomic_DNA"/>
</dbReference>
<reference evidence="2" key="1">
    <citation type="submission" date="2022-05" db="EMBL/GenBank/DDBJ databases">
        <title>The Musa troglodytarum L. genome provides insights into the mechanism of non-climacteric behaviour and enrichment of carotenoids.</title>
        <authorList>
            <person name="Wang J."/>
        </authorList>
    </citation>
    <scope>NUCLEOTIDE SEQUENCE</scope>
    <source>
        <tissue evidence="2">Leaf</tissue>
    </source>
</reference>
<proteinExistence type="predicted"/>
<keyword evidence="3" id="KW-1185">Reference proteome</keyword>
<keyword evidence="1" id="KW-0732">Signal</keyword>
<feature type="signal peptide" evidence="1">
    <location>
        <begin position="1"/>
        <end position="24"/>
    </location>
</feature>
<organism evidence="2 3">
    <name type="scientific">Musa troglodytarum</name>
    <name type="common">fe'i banana</name>
    <dbReference type="NCBI Taxonomy" id="320322"/>
    <lineage>
        <taxon>Eukaryota</taxon>
        <taxon>Viridiplantae</taxon>
        <taxon>Streptophyta</taxon>
        <taxon>Embryophyta</taxon>
        <taxon>Tracheophyta</taxon>
        <taxon>Spermatophyta</taxon>
        <taxon>Magnoliopsida</taxon>
        <taxon>Liliopsida</taxon>
        <taxon>Zingiberales</taxon>
        <taxon>Musaceae</taxon>
        <taxon>Musa</taxon>
    </lineage>
</organism>